<keyword evidence="6 8" id="KW-1133">Transmembrane helix</keyword>
<feature type="transmembrane region" description="Helical" evidence="8">
    <location>
        <begin position="191"/>
        <end position="221"/>
    </location>
</feature>
<dbReference type="AlphaFoldDB" id="A0A919EHP9"/>
<keyword evidence="10" id="KW-1185">Reference proteome</keyword>
<dbReference type="PANTHER" id="PTHR30269">
    <property type="entry name" value="TRANSMEMBRANE PROTEIN YFCA"/>
    <property type="match status" value="1"/>
</dbReference>
<feature type="transmembrane region" description="Helical" evidence="8">
    <location>
        <begin position="233"/>
        <end position="251"/>
    </location>
</feature>
<dbReference type="InterPro" id="IPR052017">
    <property type="entry name" value="TSUP"/>
</dbReference>
<keyword evidence="5 8" id="KW-0812">Transmembrane</keyword>
<gene>
    <name evidence="9" type="primary">yfcA</name>
    <name evidence="9" type="ORF">GCM10017161_03820</name>
</gene>
<keyword evidence="4 8" id="KW-1003">Cell membrane</keyword>
<evidence type="ECO:0000256" key="4">
    <source>
        <dbReference type="ARBA" id="ARBA00022475"/>
    </source>
</evidence>
<keyword evidence="3" id="KW-0813">Transport</keyword>
<evidence type="ECO:0000256" key="1">
    <source>
        <dbReference type="ARBA" id="ARBA00004651"/>
    </source>
</evidence>
<evidence type="ECO:0000256" key="8">
    <source>
        <dbReference type="RuleBase" id="RU363041"/>
    </source>
</evidence>
<accession>A0A919EHP9</accession>
<feature type="transmembrane region" description="Helical" evidence="8">
    <location>
        <begin position="107"/>
        <end position="129"/>
    </location>
</feature>
<comment type="subcellular location">
    <subcellularLocation>
        <location evidence="1 8">Cell membrane</location>
        <topology evidence="1 8">Multi-pass membrane protein</topology>
    </subcellularLocation>
</comment>
<evidence type="ECO:0000256" key="5">
    <source>
        <dbReference type="ARBA" id="ARBA00022692"/>
    </source>
</evidence>
<feature type="transmembrane region" description="Helical" evidence="8">
    <location>
        <begin position="81"/>
        <end position="101"/>
    </location>
</feature>
<evidence type="ECO:0000256" key="7">
    <source>
        <dbReference type="ARBA" id="ARBA00023136"/>
    </source>
</evidence>
<reference evidence="9" key="1">
    <citation type="journal article" date="2014" name="Int. J. Syst. Evol. Microbiol.">
        <title>Complete genome sequence of Corynebacterium casei LMG S-19264T (=DSM 44701T), isolated from a smear-ripened cheese.</title>
        <authorList>
            <consortium name="US DOE Joint Genome Institute (JGI-PGF)"/>
            <person name="Walter F."/>
            <person name="Albersmeier A."/>
            <person name="Kalinowski J."/>
            <person name="Ruckert C."/>
        </authorList>
    </citation>
    <scope>NUCLEOTIDE SEQUENCE</scope>
    <source>
        <strain evidence="9">KCTC 42731</strain>
    </source>
</reference>
<protein>
    <recommendedName>
        <fullName evidence="8">Probable membrane transporter protein</fullName>
    </recommendedName>
</protein>
<comment type="similarity">
    <text evidence="2 8">Belongs to the 4-toluene sulfonate uptake permease (TSUP) (TC 2.A.102) family.</text>
</comment>
<proteinExistence type="inferred from homology"/>
<dbReference type="PANTHER" id="PTHR30269:SF0">
    <property type="entry name" value="MEMBRANE TRANSPORTER PROTEIN YFCA-RELATED"/>
    <property type="match status" value="1"/>
</dbReference>
<comment type="caution">
    <text evidence="9">The sequence shown here is derived from an EMBL/GenBank/DDBJ whole genome shotgun (WGS) entry which is preliminary data.</text>
</comment>
<evidence type="ECO:0000256" key="3">
    <source>
        <dbReference type="ARBA" id="ARBA00022448"/>
    </source>
</evidence>
<evidence type="ECO:0000313" key="10">
    <source>
        <dbReference type="Proteomes" id="UP000623842"/>
    </source>
</evidence>
<keyword evidence="7 8" id="KW-0472">Membrane</keyword>
<dbReference type="GO" id="GO:0005886">
    <property type="term" value="C:plasma membrane"/>
    <property type="evidence" value="ECO:0007669"/>
    <property type="project" value="UniProtKB-SubCell"/>
</dbReference>
<evidence type="ECO:0000256" key="6">
    <source>
        <dbReference type="ARBA" id="ARBA00022989"/>
    </source>
</evidence>
<evidence type="ECO:0000256" key="2">
    <source>
        <dbReference type="ARBA" id="ARBA00009142"/>
    </source>
</evidence>
<dbReference type="Proteomes" id="UP000623842">
    <property type="component" value="Unassembled WGS sequence"/>
</dbReference>
<reference evidence="9" key="2">
    <citation type="submission" date="2020-09" db="EMBL/GenBank/DDBJ databases">
        <authorList>
            <person name="Sun Q."/>
            <person name="Kim S."/>
        </authorList>
    </citation>
    <scope>NUCLEOTIDE SEQUENCE</scope>
    <source>
        <strain evidence="9">KCTC 42731</strain>
    </source>
</reference>
<dbReference type="EMBL" id="BNCK01000001">
    <property type="protein sequence ID" value="GHF79853.1"/>
    <property type="molecule type" value="Genomic_DNA"/>
</dbReference>
<feature type="transmembrane region" description="Helical" evidence="8">
    <location>
        <begin position="12"/>
        <end position="41"/>
    </location>
</feature>
<organism evidence="9 10">
    <name type="scientific">Thalassotalea marina</name>
    <dbReference type="NCBI Taxonomy" id="1673741"/>
    <lineage>
        <taxon>Bacteria</taxon>
        <taxon>Pseudomonadati</taxon>
        <taxon>Pseudomonadota</taxon>
        <taxon>Gammaproteobacteria</taxon>
        <taxon>Alteromonadales</taxon>
        <taxon>Colwelliaceae</taxon>
        <taxon>Thalassotalea</taxon>
    </lineage>
</organism>
<sequence>MDLAQITIELLLILFIVAMVAGLLDTLAGGGGLISVPALILSGVGPLAALGTNKLQGCMGTATATLMMLRARRVTWHQVKGLMLCAFLGAMLGATAIQFINTEHLNYVIPIVILFIGLYFLVSPTPVNVNSKPLVSKKRYQYLIIPTVGCYDGLFGPGTGSFFTLAGVSLRGKDIITSTAIAKTLNFSTNIASLIIFLMAGKIVWSIGLVMMLGQIIGAWLGSHCLFSINPKYLRILVVIMCFGMLIKYSYDMF</sequence>
<name>A0A919EHP9_9GAMM</name>
<dbReference type="InterPro" id="IPR002781">
    <property type="entry name" value="TM_pro_TauE-like"/>
</dbReference>
<dbReference type="Pfam" id="PF01925">
    <property type="entry name" value="TauE"/>
    <property type="match status" value="1"/>
</dbReference>
<evidence type="ECO:0000313" key="9">
    <source>
        <dbReference type="EMBL" id="GHF79853.1"/>
    </source>
</evidence>